<evidence type="ECO:0000313" key="8">
    <source>
        <dbReference type="EMBL" id="EKF85840.1"/>
    </source>
</evidence>
<dbReference type="Gene3D" id="1.20.1720.10">
    <property type="entry name" value="Multidrug resistance protein D"/>
    <property type="match status" value="1"/>
</dbReference>
<dbReference type="PANTHER" id="PTHR42718">
    <property type="entry name" value="MAJOR FACILITATOR SUPERFAMILY MULTIDRUG TRANSPORTER MFSC"/>
    <property type="match status" value="1"/>
</dbReference>
<comment type="subcellular location">
    <subcellularLocation>
        <location evidence="1">Membrane</location>
        <topology evidence="1">Multi-pass membrane protein</topology>
    </subcellularLocation>
</comment>
<evidence type="ECO:0000313" key="9">
    <source>
        <dbReference type="Proteomes" id="UP000007360"/>
    </source>
</evidence>
<dbReference type="GO" id="GO:0022857">
    <property type="term" value="F:transmembrane transporter activity"/>
    <property type="evidence" value="ECO:0007669"/>
    <property type="project" value="InterPro"/>
</dbReference>
<feature type="transmembrane region" description="Helical" evidence="6">
    <location>
        <begin position="146"/>
        <end position="164"/>
    </location>
</feature>
<keyword evidence="5 6" id="KW-0472">Membrane</keyword>
<keyword evidence="4 6" id="KW-1133">Transmembrane helix</keyword>
<keyword evidence="3 6" id="KW-0812">Transmembrane</keyword>
<comment type="caution">
    <text evidence="8">The sequence shown here is derived from an EMBL/GenBank/DDBJ whole genome shotgun (WGS) entry which is preliminary data.</text>
</comment>
<feature type="transmembrane region" description="Helical" evidence="6">
    <location>
        <begin position="229"/>
        <end position="248"/>
    </location>
</feature>
<feature type="transmembrane region" description="Helical" evidence="6">
    <location>
        <begin position="204"/>
        <end position="223"/>
    </location>
</feature>
<feature type="transmembrane region" description="Helical" evidence="6">
    <location>
        <begin position="20"/>
        <end position="45"/>
    </location>
</feature>
<dbReference type="GO" id="GO:0016020">
    <property type="term" value="C:membrane"/>
    <property type="evidence" value="ECO:0007669"/>
    <property type="project" value="UniProtKB-SubCell"/>
</dbReference>
<evidence type="ECO:0000256" key="1">
    <source>
        <dbReference type="ARBA" id="ARBA00004141"/>
    </source>
</evidence>
<gene>
    <name evidence="8" type="ORF">A994_07160</name>
</gene>
<dbReference type="InterPro" id="IPR020846">
    <property type="entry name" value="MFS_dom"/>
</dbReference>
<evidence type="ECO:0000256" key="5">
    <source>
        <dbReference type="ARBA" id="ARBA00023136"/>
    </source>
</evidence>
<dbReference type="PATRIC" id="fig|1204725.3.peg.1438"/>
<sequence length="483" mass="52841">MFNFYIGLVNVCLPTITEFFGASVMTATWISNIYLICLTVSVIFLGRIAGMWSRKKFFMIGTILWVTASLACYFAPSAEMLIVIRGIQGLAAGFMAAVYYAILDKTFPPEKLGLAMGCLLVALSGGYAIGPLVGGFIAAYLGWHTIFLAVIPFGILSICVYLLTAQKPEADKDLELIERKKKYENKDPPFSRGKIYSILIDYKGAILQAIFLFTLTYALILAQKMGFDIFDMVLMAVALIFAALFVWVEAKHEEPLFRMEVFRSITFSAYITGLLLNYIILYMAFFTLPFYFQKVIGVPVNISGILISIIMFTAMFLSIIAGGLADKIGVKPLAIAASISCIVATTIIYTFHTGTGLPLIIIGLIALGFGYGLYQSPNNKMIISVVPEIFKTQVSAMMTLTKNLGSVLGNCFAGLILSSAIAQSALSSNLTLVGTQATEFMTGMERVFLFGALCSVILLVSTLDLQKYFSQPDQTLIKTKETS</sequence>
<dbReference type="InterPro" id="IPR011701">
    <property type="entry name" value="MFS"/>
</dbReference>
<feature type="transmembrane region" description="Helical" evidence="6">
    <location>
        <begin position="57"/>
        <end position="76"/>
    </location>
</feature>
<protein>
    <submittedName>
        <fullName evidence="8">Major facilitator superfamily protein</fullName>
    </submittedName>
</protein>
<dbReference type="Pfam" id="PF07690">
    <property type="entry name" value="MFS_1"/>
    <property type="match status" value="1"/>
</dbReference>
<dbReference type="Gene3D" id="1.20.1250.20">
    <property type="entry name" value="MFS general substrate transporter like domains"/>
    <property type="match status" value="1"/>
</dbReference>
<dbReference type="AlphaFoldDB" id="K2RSZ7"/>
<keyword evidence="9" id="KW-1185">Reference proteome</keyword>
<feature type="transmembrane region" description="Helical" evidence="6">
    <location>
        <begin position="357"/>
        <end position="374"/>
    </location>
</feature>
<feature type="transmembrane region" description="Helical" evidence="6">
    <location>
        <begin position="82"/>
        <end position="102"/>
    </location>
</feature>
<evidence type="ECO:0000256" key="6">
    <source>
        <dbReference type="SAM" id="Phobius"/>
    </source>
</evidence>
<feature type="transmembrane region" description="Helical" evidence="6">
    <location>
        <begin position="114"/>
        <end position="140"/>
    </location>
</feature>
<feature type="transmembrane region" description="Helical" evidence="6">
    <location>
        <begin position="298"/>
        <end position="321"/>
    </location>
</feature>
<feature type="transmembrane region" description="Helical" evidence="6">
    <location>
        <begin position="333"/>
        <end position="351"/>
    </location>
</feature>
<dbReference type="EMBL" id="AMPO01000005">
    <property type="protein sequence ID" value="EKF85840.1"/>
    <property type="molecule type" value="Genomic_DNA"/>
</dbReference>
<dbReference type="SUPFAM" id="SSF103473">
    <property type="entry name" value="MFS general substrate transporter"/>
    <property type="match status" value="1"/>
</dbReference>
<feature type="transmembrane region" description="Helical" evidence="6">
    <location>
        <begin position="446"/>
        <end position="465"/>
    </location>
</feature>
<dbReference type="PROSITE" id="PS50850">
    <property type="entry name" value="MFS"/>
    <property type="match status" value="1"/>
</dbReference>
<dbReference type="CDD" id="cd17321">
    <property type="entry name" value="MFS_MMR_MDR_like"/>
    <property type="match status" value="1"/>
</dbReference>
<name>K2RSZ7_METFP</name>
<feature type="domain" description="Major facilitator superfamily (MFS) profile" evidence="7">
    <location>
        <begin position="1"/>
        <end position="470"/>
    </location>
</feature>
<reference evidence="8 9" key="1">
    <citation type="journal article" date="2012" name="J. Bacteriol.">
        <title>Draft genome sequence of Methanobacterium formicicum DSM 3637, an archaebacterium isolated from the methane producer amoeba Pelomyxa palustris.</title>
        <authorList>
            <person name="Gutierrez G."/>
        </authorList>
    </citation>
    <scope>NUCLEOTIDE SEQUENCE [LARGE SCALE GENOMIC DNA]</scope>
    <source>
        <strain evidence="9">DSM 3637 / PP1</strain>
    </source>
</reference>
<evidence type="ECO:0000256" key="4">
    <source>
        <dbReference type="ARBA" id="ARBA00022989"/>
    </source>
</evidence>
<evidence type="ECO:0000256" key="2">
    <source>
        <dbReference type="ARBA" id="ARBA00022448"/>
    </source>
</evidence>
<proteinExistence type="predicted"/>
<dbReference type="PANTHER" id="PTHR42718:SF9">
    <property type="entry name" value="MAJOR FACILITATOR SUPERFAMILY MULTIDRUG TRANSPORTER MFSC"/>
    <property type="match status" value="1"/>
</dbReference>
<accession>K2RSZ7</accession>
<evidence type="ECO:0000256" key="3">
    <source>
        <dbReference type="ARBA" id="ARBA00022692"/>
    </source>
</evidence>
<dbReference type="InterPro" id="IPR036259">
    <property type="entry name" value="MFS_trans_sf"/>
</dbReference>
<dbReference type="Proteomes" id="UP000007360">
    <property type="component" value="Unassembled WGS sequence"/>
</dbReference>
<feature type="transmembrane region" description="Helical" evidence="6">
    <location>
        <begin position="269"/>
        <end position="292"/>
    </location>
</feature>
<feature type="transmembrane region" description="Helical" evidence="6">
    <location>
        <begin position="407"/>
        <end position="426"/>
    </location>
</feature>
<organism evidence="8 9">
    <name type="scientific">Methanobacterium formicicum (strain DSM 3637 / PP1)</name>
    <dbReference type="NCBI Taxonomy" id="1204725"/>
    <lineage>
        <taxon>Archaea</taxon>
        <taxon>Methanobacteriati</taxon>
        <taxon>Methanobacteriota</taxon>
        <taxon>Methanomada group</taxon>
        <taxon>Methanobacteria</taxon>
        <taxon>Methanobacteriales</taxon>
        <taxon>Methanobacteriaceae</taxon>
        <taxon>Methanobacterium</taxon>
    </lineage>
</organism>
<keyword evidence="2" id="KW-0813">Transport</keyword>
<evidence type="ECO:0000259" key="7">
    <source>
        <dbReference type="PROSITE" id="PS50850"/>
    </source>
</evidence>